<evidence type="ECO:0000313" key="3">
    <source>
        <dbReference type="Proteomes" id="UP001519295"/>
    </source>
</evidence>
<dbReference type="Proteomes" id="UP001519295">
    <property type="component" value="Unassembled WGS sequence"/>
</dbReference>
<dbReference type="Pfam" id="PF09250">
    <property type="entry name" value="Prim-Pol"/>
    <property type="match status" value="1"/>
</dbReference>
<dbReference type="SUPFAM" id="SSF56747">
    <property type="entry name" value="Prim-pol domain"/>
    <property type="match status" value="1"/>
</dbReference>
<protein>
    <recommendedName>
        <fullName evidence="1">DNA primase/polymerase bifunctional N-terminal domain-containing protein</fullName>
    </recommendedName>
</protein>
<sequence>MANQTQAAPATGEQSTLGARGQRALEAAAAGLYVFPLYPGTKNMPAVTDWENEATRDPEKITQWWTERPYNIAVATRPSRLVVVDLDPRKPGDDEAPEEPYERCKHGLQVFRMMAAAAGAKFPLDTYRVASPSGGQHLYFRAPDDVELRNSQRRLAPLIDVRAGGGYIVAATSWRREGGSYRALNNRPIAPLPHWLLDALLAARPRPETPPVPAPRPVPAMPSATHSKRMQAYVERIVEAELDKLATVPKGVGKRHEARRNAALKLGNLVGGEHLTRTNALARLLEVALTHVGTTADPNGRVRSRTTAHEVTTTIENGLDYGAKRPRVITEAELEDRR</sequence>
<keyword evidence="3" id="KW-1185">Reference proteome</keyword>
<dbReference type="SMART" id="SM00943">
    <property type="entry name" value="Prim-Pol"/>
    <property type="match status" value="1"/>
</dbReference>
<dbReference type="RefSeq" id="WP_210036561.1">
    <property type="nucleotide sequence ID" value="NZ_JAGINU010000002.1"/>
</dbReference>
<name>A0ABS4W599_9PSEU</name>
<accession>A0ABS4W599</accession>
<evidence type="ECO:0000313" key="2">
    <source>
        <dbReference type="EMBL" id="MBP2371374.1"/>
    </source>
</evidence>
<comment type="caution">
    <text evidence="2">The sequence shown here is derived from an EMBL/GenBank/DDBJ whole genome shotgun (WGS) entry which is preliminary data.</text>
</comment>
<proteinExistence type="predicted"/>
<reference evidence="2 3" key="1">
    <citation type="submission" date="2021-03" db="EMBL/GenBank/DDBJ databases">
        <title>Sequencing the genomes of 1000 actinobacteria strains.</title>
        <authorList>
            <person name="Klenk H.-P."/>
        </authorList>
    </citation>
    <scope>NUCLEOTIDE SEQUENCE [LARGE SCALE GENOMIC DNA]</scope>
    <source>
        <strain evidence="2 3">DSM 45256</strain>
    </source>
</reference>
<dbReference type="CDD" id="cd04859">
    <property type="entry name" value="Prim_Pol"/>
    <property type="match status" value="1"/>
</dbReference>
<dbReference type="EMBL" id="JAGINU010000002">
    <property type="protein sequence ID" value="MBP2371374.1"/>
    <property type="molecule type" value="Genomic_DNA"/>
</dbReference>
<feature type="domain" description="DNA primase/polymerase bifunctional N-terminal" evidence="1">
    <location>
        <begin position="24"/>
        <end position="196"/>
    </location>
</feature>
<dbReference type="InterPro" id="IPR015330">
    <property type="entry name" value="DNA_primase/pol_bifunc_N"/>
</dbReference>
<evidence type="ECO:0000259" key="1">
    <source>
        <dbReference type="SMART" id="SM00943"/>
    </source>
</evidence>
<gene>
    <name evidence="2" type="ORF">JOF36_007147</name>
</gene>
<organism evidence="2 3">
    <name type="scientific">Pseudonocardia parietis</name>
    <dbReference type="NCBI Taxonomy" id="570936"/>
    <lineage>
        <taxon>Bacteria</taxon>
        <taxon>Bacillati</taxon>
        <taxon>Actinomycetota</taxon>
        <taxon>Actinomycetes</taxon>
        <taxon>Pseudonocardiales</taxon>
        <taxon>Pseudonocardiaceae</taxon>
        <taxon>Pseudonocardia</taxon>
    </lineage>
</organism>